<proteinExistence type="predicted"/>
<name>A0A1L2BWR0_9CAUD</name>
<protein>
    <submittedName>
        <fullName evidence="1">Uncharacterized protein</fullName>
    </submittedName>
</protein>
<keyword evidence="2" id="KW-1185">Reference proteome</keyword>
<accession>A0A1L2BWR0</accession>
<evidence type="ECO:0000313" key="1">
    <source>
        <dbReference type="EMBL" id="ALY07477.1"/>
    </source>
</evidence>
<reference evidence="2" key="1">
    <citation type="submission" date="2015-12" db="EMBL/GenBank/DDBJ databases">
        <authorList>
            <person name="Sencilo A."/>
            <person name="Bamford D.H."/>
            <person name="Roine E."/>
        </authorList>
    </citation>
    <scope>NUCLEOTIDE SEQUENCE [LARGE SCALE GENOMIC DNA]</scope>
</reference>
<dbReference type="Proteomes" id="UP000225722">
    <property type="component" value="Segment"/>
</dbReference>
<organism evidence="1 2">
    <name type="scientific">Nodularia phage vB_NpeS-2AV2</name>
    <dbReference type="NCBI Taxonomy" id="1777122"/>
    <lineage>
        <taxon>Viruses</taxon>
        <taxon>Duplodnaviria</taxon>
        <taxon>Heunggongvirae</taxon>
        <taxon>Uroviricota</taxon>
        <taxon>Caudoviricetes</taxon>
        <taxon>Ravarandavirus</taxon>
        <taxon>Ravarandavirus rv2AV2</taxon>
    </lineage>
</organism>
<sequence length="64" mass="7323">MKLAKVENSQETIGQNADRLLHKLAVKRGFSANESTELVNRVRAYIRSDNYPEAYKILNRLSDS</sequence>
<dbReference type="EMBL" id="KU230356">
    <property type="protein sequence ID" value="ALY07477.1"/>
    <property type="molecule type" value="Genomic_DNA"/>
</dbReference>
<gene>
    <name evidence="1" type="ORF">2AV2_25</name>
</gene>
<evidence type="ECO:0000313" key="2">
    <source>
        <dbReference type="Proteomes" id="UP000225722"/>
    </source>
</evidence>